<evidence type="ECO:0000313" key="1">
    <source>
        <dbReference type="EMBL" id="JAH84373.1"/>
    </source>
</evidence>
<protein>
    <submittedName>
        <fullName evidence="1">Uncharacterized protein</fullName>
    </submittedName>
</protein>
<reference evidence="1" key="1">
    <citation type="submission" date="2014-11" db="EMBL/GenBank/DDBJ databases">
        <authorList>
            <person name="Amaro Gonzalez C."/>
        </authorList>
    </citation>
    <scope>NUCLEOTIDE SEQUENCE</scope>
</reference>
<name>A0A0E9W4G3_ANGAN</name>
<proteinExistence type="predicted"/>
<dbReference type="AlphaFoldDB" id="A0A0E9W4G3"/>
<organism evidence="1">
    <name type="scientific">Anguilla anguilla</name>
    <name type="common">European freshwater eel</name>
    <name type="synonym">Muraena anguilla</name>
    <dbReference type="NCBI Taxonomy" id="7936"/>
    <lineage>
        <taxon>Eukaryota</taxon>
        <taxon>Metazoa</taxon>
        <taxon>Chordata</taxon>
        <taxon>Craniata</taxon>
        <taxon>Vertebrata</taxon>
        <taxon>Euteleostomi</taxon>
        <taxon>Actinopterygii</taxon>
        <taxon>Neopterygii</taxon>
        <taxon>Teleostei</taxon>
        <taxon>Anguilliformes</taxon>
        <taxon>Anguillidae</taxon>
        <taxon>Anguilla</taxon>
    </lineage>
</organism>
<accession>A0A0E9W4G3</accession>
<reference evidence="1" key="2">
    <citation type="journal article" date="2015" name="Fish Shellfish Immunol.">
        <title>Early steps in the European eel (Anguilla anguilla)-Vibrio vulnificus interaction in the gills: Role of the RtxA13 toxin.</title>
        <authorList>
            <person name="Callol A."/>
            <person name="Pajuelo D."/>
            <person name="Ebbesson L."/>
            <person name="Teles M."/>
            <person name="MacKenzie S."/>
            <person name="Amaro C."/>
        </authorList>
    </citation>
    <scope>NUCLEOTIDE SEQUENCE</scope>
</reference>
<dbReference type="EMBL" id="GBXM01024204">
    <property type="protein sequence ID" value="JAH84373.1"/>
    <property type="molecule type" value="Transcribed_RNA"/>
</dbReference>
<sequence length="51" mass="6131">MPLFSVFVFIHMVNNNTTIAEFFFKFMFQIHTLIHKPPLLCTNTRTYTHLK</sequence>